<reference evidence="2 3" key="1">
    <citation type="submission" date="2017-06" db="EMBL/GenBank/DDBJ databases">
        <title>Description of Rhodopirellula bahusiensis sp. nov.</title>
        <authorList>
            <person name="Kizina J."/>
            <person name="Harder J."/>
        </authorList>
    </citation>
    <scope>NUCLEOTIDE SEQUENCE [LARGE SCALE GENOMIC DNA]</scope>
    <source>
        <strain evidence="2 3">SWK21</strain>
    </source>
</reference>
<organism evidence="2 3">
    <name type="scientific">Rhodopirellula bahusiensis</name>
    <dbReference type="NCBI Taxonomy" id="2014065"/>
    <lineage>
        <taxon>Bacteria</taxon>
        <taxon>Pseudomonadati</taxon>
        <taxon>Planctomycetota</taxon>
        <taxon>Planctomycetia</taxon>
        <taxon>Pirellulales</taxon>
        <taxon>Pirellulaceae</taxon>
        <taxon>Rhodopirellula</taxon>
    </lineage>
</organism>
<dbReference type="AlphaFoldDB" id="A0A2G1W1S7"/>
<evidence type="ECO:0000313" key="3">
    <source>
        <dbReference type="Proteomes" id="UP000225740"/>
    </source>
</evidence>
<keyword evidence="3" id="KW-1185">Reference proteome</keyword>
<accession>A0A2G1W1S7</accession>
<dbReference type="EMBL" id="NIZW01000021">
    <property type="protein sequence ID" value="PHQ32945.1"/>
    <property type="molecule type" value="Genomic_DNA"/>
</dbReference>
<gene>
    <name evidence="2" type="ORF">CEE69_23520</name>
</gene>
<dbReference type="Proteomes" id="UP000225740">
    <property type="component" value="Unassembled WGS sequence"/>
</dbReference>
<evidence type="ECO:0000256" key="1">
    <source>
        <dbReference type="SAM" id="MobiDB-lite"/>
    </source>
</evidence>
<protein>
    <submittedName>
        <fullName evidence="2">Uncharacterized protein</fullName>
    </submittedName>
</protein>
<comment type="caution">
    <text evidence="2">The sequence shown here is derived from an EMBL/GenBank/DDBJ whole genome shotgun (WGS) entry which is preliminary data.</text>
</comment>
<proteinExistence type="predicted"/>
<sequence>MYQGLGPLPKSQGVPNAKRKNHVARPVERGSGYHWPNDFKQSAACVLSLDPDHACSGFGIAAV</sequence>
<name>A0A2G1W1S7_9BACT</name>
<evidence type="ECO:0000313" key="2">
    <source>
        <dbReference type="EMBL" id="PHQ32945.1"/>
    </source>
</evidence>
<feature type="region of interest" description="Disordered" evidence="1">
    <location>
        <begin position="1"/>
        <end position="23"/>
    </location>
</feature>